<protein>
    <submittedName>
        <fullName evidence="1">Uncharacterized protein</fullName>
    </submittedName>
</protein>
<dbReference type="Proteomes" id="UP000464754">
    <property type="component" value="Chromosome"/>
</dbReference>
<name>A0A6N4TL74_9FIRM</name>
<gene>
    <name evidence="1" type="ORF">Aargi30884_24610</name>
</gene>
<organism evidence="1 2">
    <name type="scientific">Amedibacterium intestinale</name>
    <dbReference type="NCBI Taxonomy" id="2583452"/>
    <lineage>
        <taxon>Bacteria</taxon>
        <taxon>Bacillati</taxon>
        <taxon>Bacillota</taxon>
        <taxon>Erysipelotrichia</taxon>
        <taxon>Erysipelotrichales</taxon>
        <taxon>Erysipelotrichaceae</taxon>
        <taxon>Amedibacterium</taxon>
    </lineage>
</organism>
<dbReference type="EMBL" id="AP019695">
    <property type="protein sequence ID" value="BBK23558.1"/>
    <property type="molecule type" value="Genomic_DNA"/>
</dbReference>
<dbReference type="KEGG" id="aarg:Aargi30884_24610"/>
<evidence type="ECO:0000313" key="2">
    <source>
        <dbReference type="Proteomes" id="UP000464754"/>
    </source>
</evidence>
<dbReference type="RefSeq" id="WP_163052368.1">
    <property type="nucleotide sequence ID" value="NZ_AP019695.1"/>
</dbReference>
<proteinExistence type="predicted"/>
<dbReference type="AlphaFoldDB" id="A0A6N4TL74"/>
<sequence length="56" mass="6534">MTKELGKELEEMCNLSQYIKEEGILQGRKEGRIEGIEKGKVEEKNGYRKENETGRF</sequence>
<reference evidence="2" key="1">
    <citation type="submission" date="2019-05" db="EMBL/GenBank/DDBJ databases">
        <title>Complete genome sequencing of Absiella argi strain JCM 30884.</title>
        <authorList>
            <person name="Sakamoto M."/>
            <person name="Murakami T."/>
            <person name="Mori H."/>
        </authorList>
    </citation>
    <scope>NUCLEOTIDE SEQUENCE [LARGE SCALE GENOMIC DNA]</scope>
    <source>
        <strain evidence="2">JCM 30884</strain>
    </source>
</reference>
<accession>A0A6N4TL74</accession>
<evidence type="ECO:0000313" key="1">
    <source>
        <dbReference type="EMBL" id="BBK23558.1"/>
    </source>
</evidence>
<keyword evidence="2" id="KW-1185">Reference proteome</keyword>